<sequence>MDATQDAVTKTPMVSTLSFADGVITKIAGVAIREVDGVLAMTGGFLDDIADKFRNQVDLTKGISAEVGEKQVAIDVDIVLEYGRDAQQIFQKICDRVRDRIEGMTGLTVVELNVHVSDVLTREAWRKQATDNALARQKKLATQGV</sequence>
<dbReference type="AlphaFoldDB" id="A0A0R1X5P3"/>
<dbReference type="InterPro" id="IPR005531">
    <property type="entry name" value="Asp23"/>
</dbReference>
<dbReference type="Pfam" id="PF03780">
    <property type="entry name" value="Asp23"/>
    <property type="match status" value="1"/>
</dbReference>
<dbReference type="Proteomes" id="UP000050949">
    <property type="component" value="Unassembled WGS sequence"/>
</dbReference>
<dbReference type="eggNOG" id="COG1302">
    <property type="taxonomic scope" value="Bacteria"/>
</dbReference>
<dbReference type="PANTHER" id="PTHR34297">
    <property type="entry name" value="HYPOTHETICAL CYTOSOLIC PROTEIN-RELATED"/>
    <property type="match status" value="1"/>
</dbReference>
<comment type="similarity">
    <text evidence="1">Belongs to the asp23 family.</text>
</comment>
<organism evidence="3 4">
    <name type="scientific">Schleiferilactobacillus harbinensis DSM 16991</name>
    <dbReference type="NCBI Taxonomy" id="1122147"/>
    <lineage>
        <taxon>Bacteria</taxon>
        <taxon>Bacillati</taxon>
        <taxon>Bacillota</taxon>
        <taxon>Bacilli</taxon>
        <taxon>Lactobacillales</taxon>
        <taxon>Lactobacillaceae</taxon>
        <taxon>Schleiferilactobacillus</taxon>
    </lineage>
</organism>
<dbReference type="PATRIC" id="fig|1122147.4.peg.611"/>
<name>A0A0R1X5P3_9LACO</name>
<comment type="caution">
    <text evidence="3">The sequence shown here is derived from an EMBL/GenBank/DDBJ whole genome shotgun (WGS) entry which is preliminary data.</text>
</comment>
<accession>A0A0R1X5P3</accession>
<evidence type="ECO:0000256" key="1">
    <source>
        <dbReference type="ARBA" id="ARBA00005721"/>
    </source>
</evidence>
<dbReference type="EMBL" id="AZFW01000103">
    <property type="protein sequence ID" value="KRM25674.1"/>
    <property type="molecule type" value="Genomic_DNA"/>
</dbReference>
<dbReference type="RefSeq" id="WP_027829680.1">
    <property type="nucleotide sequence ID" value="NZ_AZFW01000103.1"/>
</dbReference>
<dbReference type="PANTHER" id="PTHR34297:SF3">
    <property type="entry name" value="ALKALINE SHOCK PROTEIN 23"/>
    <property type="match status" value="1"/>
</dbReference>
<protein>
    <recommendedName>
        <fullName evidence="2">Stress response regulator gls24 homolog</fullName>
    </recommendedName>
</protein>
<evidence type="ECO:0000313" key="3">
    <source>
        <dbReference type="EMBL" id="KRM25674.1"/>
    </source>
</evidence>
<evidence type="ECO:0000313" key="4">
    <source>
        <dbReference type="Proteomes" id="UP000050949"/>
    </source>
</evidence>
<proteinExistence type="inferred from homology"/>
<reference evidence="3 4" key="1">
    <citation type="journal article" date="2015" name="Genome Announc.">
        <title>Expanding the biotechnology potential of lactobacilli through comparative genomics of 213 strains and associated genera.</title>
        <authorList>
            <person name="Sun Z."/>
            <person name="Harris H.M."/>
            <person name="McCann A."/>
            <person name="Guo C."/>
            <person name="Argimon S."/>
            <person name="Zhang W."/>
            <person name="Yang X."/>
            <person name="Jeffery I.B."/>
            <person name="Cooney J.C."/>
            <person name="Kagawa T.F."/>
            <person name="Liu W."/>
            <person name="Song Y."/>
            <person name="Salvetti E."/>
            <person name="Wrobel A."/>
            <person name="Rasinkangas P."/>
            <person name="Parkhill J."/>
            <person name="Rea M.C."/>
            <person name="O'Sullivan O."/>
            <person name="Ritari J."/>
            <person name="Douillard F.P."/>
            <person name="Paul Ross R."/>
            <person name="Yang R."/>
            <person name="Briner A.E."/>
            <person name="Felis G.E."/>
            <person name="de Vos W.M."/>
            <person name="Barrangou R."/>
            <person name="Klaenhammer T.R."/>
            <person name="Caufield P.W."/>
            <person name="Cui Y."/>
            <person name="Zhang H."/>
            <person name="O'Toole P.W."/>
        </authorList>
    </citation>
    <scope>NUCLEOTIDE SEQUENCE [LARGE SCALE GENOMIC DNA]</scope>
    <source>
        <strain evidence="3 4">DSM 16991</strain>
    </source>
</reference>
<dbReference type="OrthoDB" id="9808942at2"/>
<evidence type="ECO:0000256" key="2">
    <source>
        <dbReference type="ARBA" id="ARBA00039575"/>
    </source>
</evidence>
<gene>
    <name evidence="3" type="ORF">FC91_GL000589</name>
</gene>